<name>A0A1X7NA54_9LACT</name>
<evidence type="ECO:0000313" key="8">
    <source>
        <dbReference type="Proteomes" id="UP000193435"/>
    </source>
</evidence>
<feature type="transmembrane region" description="Helical" evidence="6">
    <location>
        <begin position="394"/>
        <end position="414"/>
    </location>
</feature>
<evidence type="ECO:0000256" key="5">
    <source>
        <dbReference type="ARBA" id="ARBA00023136"/>
    </source>
</evidence>
<dbReference type="GO" id="GO:0005886">
    <property type="term" value="C:plasma membrane"/>
    <property type="evidence" value="ECO:0007669"/>
    <property type="project" value="UniProtKB-SubCell"/>
</dbReference>
<dbReference type="AlphaFoldDB" id="A0A1X7NA54"/>
<feature type="transmembrane region" description="Helical" evidence="6">
    <location>
        <begin position="54"/>
        <end position="77"/>
    </location>
</feature>
<feature type="transmembrane region" description="Helical" evidence="6">
    <location>
        <begin position="141"/>
        <end position="162"/>
    </location>
</feature>
<keyword evidence="8" id="KW-1185">Reference proteome</keyword>
<evidence type="ECO:0000313" key="7">
    <source>
        <dbReference type="EMBL" id="SMH33943.1"/>
    </source>
</evidence>
<organism evidence="7 8">
    <name type="scientific">Carnobacterium iners</name>
    <dbReference type="NCBI Taxonomy" id="1073423"/>
    <lineage>
        <taxon>Bacteria</taxon>
        <taxon>Bacillati</taxon>
        <taxon>Bacillota</taxon>
        <taxon>Bacilli</taxon>
        <taxon>Lactobacillales</taxon>
        <taxon>Carnobacteriaceae</taxon>
        <taxon>Carnobacterium</taxon>
    </lineage>
</organism>
<comment type="subcellular location">
    <subcellularLocation>
        <location evidence="1">Cell membrane</location>
        <topology evidence="1">Multi-pass membrane protein</topology>
    </subcellularLocation>
</comment>
<reference evidence="7 8" key="1">
    <citation type="submission" date="2017-04" db="EMBL/GenBank/DDBJ databases">
        <authorList>
            <person name="Afonso C.L."/>
            <person name="Miller P.J."/>
            <person name="Scott M.A."/>
            <person name="Spackman E."/>
            <person name="Goraichik I."/>
            <person name="Dimitrov K.M."/>
            <person name="Suarez D.L."/>
            <person name="Swayne D.E."/>
        </authorList>
    </citation>
    <scope>NUCLEOTIDE SEQUENCE [LARGE SCALE GENOMIC DNA]</scope>
    <source>
        <strain evidence="7 8">LMG26642</strain>
    </source>
</reference>
<keyword evidence="3 6" id="KW-0812">Transmembrane</keyword>
<gene>
    <name evidence="7" type="ORF">SAMN04488700_1593</name>
</gene>
<evidence type="ECO:0000256" key="2">
    <source>
        <dbReference type="ARBA" id="ARBA00022475"/>
    </source>
</evidence>
<evidence type="ECO:0000256" key="4">
    <source>
        <dbReference type="ARBA" id="ARBA00022989"/>
    </source>
</evidence>
<dbReference type="EMBL" id="FXBJ01000002">
    <property type="protein sequence ID" value="SMH33943.1"/>
    <property type="molecule type" value="Genomic_DNA"/>
</dbReference>
<keyword evidence="5 6" id="KW-0472">Membrane</keyword>
<keyword evidence="4 6" id="KW-1133">Transmembrane helix</keyword>
<feature type="transmembrane region" description="Helical" evidence="6">
    <location>
        <begin position="174"/>
        <end position="193"/>
    </location>
</feature>
<dbReference type="STRING" id="1073423.SAMN04488700_1593"/>
<evidence type="ECO:0000256" key="1">
    <source>
        <dbReference type="ARBA" id="ARBA00004651"/>
    </source>
</evidence>
<protein>
    <submittedName>
        <fullName evidence="7">Na+-driven multidrug efflux pump</fullName>
    </submittedName>
</protein>
<dbReference type="PANTHER" id="PTHR30250:SF11">
    <property type="entry name" value="O-ANTIGEN TRANSPORTER-RELATED"/>
    <property type="match status" value="1"/>
</dbReference>
<dbReference type="InterPro" id="IPR050833">
    <property type="entry name" value="Poly_Biosynth_Transport"/>
</dbReference>
<keyword evidence="2" id="KW-1003">Cell membrane</keyword>
<dbReference type="OrthoDB" id="512217at2"/>
<evidence type="ECO:0000256" key="3">
    <source>
        <dbReference type="ARBA" id="ARBA00022692"/>
    </source>
</evidence>
<evidence type="ECO:0000256" key="6">
    <source>
        <dbReference type="SAM" id="Phobius"/>
    </source>
</evidence>
<sequence length="456" mass="51634">MKKKLSVKNKILENENNRNIMVNVLGAFMIKGGGLIVSLFAMPSYISYFNNQTVLGLWFTMLSVLTWILTFDLGIGNGLRNHLVPAFIKKDKQSIRKLISSAYIVIGMMMLVILILAIPIFNFINWNKLFNISEKLIDSKILLLSVTIVFSGIMLHFLLKIINSILYALQKSAINNFIGLLNSIIILAYLLLAPSADLPTSLLRLSIVNVVAINVPLLVATIYVFSKELKFSKPKLSFYRKEYATKILKLGGLFFWVQIMYMLITTTNEFLITWLSIPAEVVEYSIYYKLFTLVGIIFALALTPIWSAVTKALSENNINWIKKLYRLLIYLTLIAVAFEFILILFLQPGINIWLGSNAIKVNYYYAFTFAIFGGIFIWNGVLSSIANGLGELRVQALCYTVGAFLKFPIAWVLVHYLDSWIGIIIANIIAMGLYSIIQPFWLNRILKNKIGGQNNV</sequence>
<feature type="transmembrane region" description="Helical" evidence="6">
    <location>
        <begin position="362"/>
        <end position="382"/>
    </location>
</feature>
<feature type="transmembrane region" description="Helical" evidence="6">
    <location>
        <begin position="205"/>
        <end position="226"/>
    </location>
</feature>
<dbReference type="PANTHER" id="PTHR30250">
    <property type="entry name" value="PST FAMILY PREDICTED COLANIC ACID TRANSPORTER"/>
    <property type="match status" value="1"/>
</dbReference>
<accession>A0A1X7NA54</accession>
<feature type="transmembrane region" description="Helical" evidence="6">
    <location>
        <begin position="327"/>
        <end position="350"/>
    </location>
</feature>
<dbReference type="Proteomes" id="UP000193435">
    <property type="component" value="Unassembled WGS sequence"/>
</dbReference>
<feature type="transmembrane region" description="Helical" evidence="6">
    <location>
        <begin position="286"/>
        <end position="306"/>
    </location>
</feature>
<feature type="transmembrane region" description="Helical" evidence="6">
    <location>
        <begin position="98"/>
        <end position="121"/>
    </location>
</feature>
<feature type="transmembrane region" description="Helical" evidence="6">
    <location>
        <begin position="420"/>
        <end position="442"/>
    </location>
</feature>
<feature type="transmembrane region" description="Helical" evidence="6">
    <location>
        <begin position="247"/>
        <end position="266"/>
    </location>
</feature>
<proteinExistence type="predicted"/>
<feature type="transmembrane region" description="Helical" evidence="6">
    <location>
        <begin position="20"/>
        <end position="42"/>
    </location>
</feature>
<dbReference type="RefSeq" id="WP_085559727.1">
    <property type="nucleotide sequence ID" value="NZ_FOAH01000024.1"/>
</dbReference>